<accession>A0ABN9AXX2</accession>
<evidence type="ECO:0000256" key="4">
    <source>
        <dbReference type="ARBA" id="ARBA00022989"/>
    </source>
</evidence>
<organism evidence="7 8">
    <name type="scientific">Staurois parvus</name>
    <dbReference type="NCBI Taxonomy" id="386267"/>
    <lineage>
        <taxon>Eukaryota</taxon>
        <taxon>Metazoa</taxon>
        <taxon>Chordata</taxon>
        <taxon>Craniata</taxon>
        <taxon>Vertebrata</taxon>
        <taxon>Euteleostomi</taxon>
        <taxon>Amphibia</taxon>
        <taxon>Batrachia</taxon>
        <taxon>Anura</taxon>
        <taxon>Neobatrachia</taxon>
        <taxon>Ranoidea</taxon>
        <taxon>Ranidae</taxon>
        <taxon>Staurois</taxon>
    </lineage>
</organism>
<keyword evidence="4 6" id="KW-1133">Transmembrane helix</keyword>
<dbReference type="PANTHER" id="PTHR13674">
    <property type="entry name" value="GROWTH AND TRANSFORMATION-DEPENDENT PROTEIN"/>
    <property type="match status" value="1"/>
</dbReference>
<comment type="similarity">
    <text evidence="2">Belongs to the UPF0389 family.</text>
</comment>
<evidence type="ECO:0000313" key="8">
    <source>
        <dbReference type="Proteomes" id="UP001162483"/>
    </source>
</evidence>
<comment type="caution">
    <text evidence="7">The sequence shown here is derived from an EMBL/GenBank/DDBJ whole genome shotgun (WGS) entry which is preliminary data.</text>
</comment>
<evidence type="ECO:0000256" key="6">
    <source>
        <dbReference type="SAM" id="Phobius"/>
    </source>
</evidence>
<keyword evidence="5 6" id="KW-0472">Membrane</keyword>
<keyword evidence="3 6" id="KW-0812">Transmembrane</keyword>
<gene>
    <name evidence="7" type="ORF">SPARVUS_LOCUS1808346</name>
</gene>
<evidence type="ECO:0008006" key="9">
    <source>
        <dbReference type="Google" id="ProtNLM"/>
    </source>
</evidence>
<dbReference type="EMBL" id="CATNWA010001638">
    <property type="protein sequence ID" value="CAI9540806.1"/>
    <property type="molecule type" value="Genomic_DNA"/>
</dbReference>
<evidence type="ECO:0000256" key="1">
    <source>
        <dbReference type="ARBA" id="ARBA00004167"/>
    </source>
</evidence>
<protein>
    <recommendedName>
        <fullName evidence="9">Protein FAM162A</fullName>
    </recommendedName>
</protein>
<dbReference type="PANTHER" id="PTHR13674:SF2">
    <property type="entry name" value="PROTEIN FAM162A"/>
    <property type="match status" value="1"/>
</dbReference>
<name>A0ABN9AXX2_9NEOB</name>
<evidence type="ECO:0000256" key="2">
    <source>
        <dbReference type="ARBA" id="ARBA00007363"/>
    </source>
</evidence>
<sequence>MLRAALGRSGLRLLAERSLVGRGELGVVVTGRHLCSKPEDGGHSFKVPAHKPTNFEKRILVWGGRFKKESDIPEYVSYEMIDAAKSRARVKLSMIMILLTIMGCIGMVISGKRAASRHETLARMNLEKKARLRSESEE</sequence>
<feature type="transmembrane region" description="Helical" evidence="6">
    <location>
        <begin position="90"/>
        <end position="109"/>
    </location>
</feature>
<keyword evidence="8" id="KW-1185">Reference proteome</keyword>
<evidence type="ECO:0000256" key="3">
    <source>
        <dbReference type="ARBA" id="ARBA00022692"/>
    </source>
</evidence>
<evidence type="ECO:0000256" key="5">
    <source>
        <dbReference type="ARBA" id="ARBA00023136"/>
    </source>
</evidence>
<evidence type="ECO:0000313" key="7">
    <source>
        <dbReference type="EMBL" id="CAI9540806.1"/>
    </source>
</evidence>
<dbReference type="InterPro" id="IPR009432">
    <property type="entry name" value="DUF1075"/>
</dbReference>
<proteinExistence type="inferred from homology"/>
<dbReference type="Proteomes" id="UP001162483">
    <property type="component" value="Unassembled WGS sequence"/>
</dbReference>
<dbReference type="Pfam" id="PF06388">
    <property type="entry name" value="DUF1075"/>
    <property type="match status" value="1"/>
</dbReference>
<comment type="subcellular location">
    <subcellularLocation>
        <location evidence="1">Membrane</location>
        <topology evidence="1">Single-pass membrane protein</topology>
    </subcellularLocation>
</comment>
<reference evidence="7" key="1">
    <citation type="submission" date="2023-05" db="EMBL/GenBank/DDBJ databases">
        <authorList>
            <person name="Stuckert A."/>
        </authorList>
    </citation>
    <scope>NUCLEOTIDE SEQUENCE</scope>
</reference>